<accession>A0ACC2S9Q4</accession>
<sequence>MEISQFGNSQPPKCQDSKGSKDQATILKCAKKPAKAKSATPSPPTASPPPSSSPSPSPHHSSPNKSDNDITNHSYYQSEADSEPTKERHTKKAKAAKEHTPASGKKKEASKQASKKPFPSLPDGSSPPPSFSPQDEPEEYSKKFKASGHVAWDLLAIHNICNVDREFKVHKLMSLKGNPGYIADNYTFNCNN</sequence>
<name>A0ACC2S9Q4_9FUNG</name>
<reference evidence="1" key="1">
    <citation type="submission" date="2022-04" db="EMBL/GenBank/DDBJ databases">
        <title>Genome of the entomopathogenic fungus Entomophthora muscae.</title>
        <authorList>
            <person name="Elya C."/>
            <person name="Lovett B.R."/>
            <person name="Lee E."/>
            <person name="Macias A.M."/>
            <person name="Hajek A.E."/>
            <person name="De Bivort B.L."/>
            <person name="Kasson M.T."/>
            <person name="De Fine Licht H.H."/>
            <person name="Stajich J.E."/>
        </authorList>
    </citation>
    <scope>NUCLEOTIDE SEQUENCE</scope>
    <source>
        <strain evidence="1">Berkeley</strain>
    </source>
</reference>
<gene>
    <name evidence="1" type="ORF">DSO57_1006799</name>
</gene>
<evidence type="ECO:0000313" key="1">
    <source>
        <dbReference type="EMBL" id="KAJ9059024.1"/>
    </source>
</evidence>
<evidence type="ECO:0000313" key="2">
    <source>
        <dbReference type="Proteomes" id="UP001165960"/>
    </source>
</evidence>
<protein>
    <submittedName>
        <fullName evidence="1">Uncharacterized protein</fullName>
    </submittedName>
</protein>
<dbReference type="EMBL" id="QTSX02005699">
    <property type="protein sequence ID" value="KAJ9059024.1"/>
    <property type="molecule type" value="Genomic_DNA"/>
</dbReference>
<dbReference type="Proteomes" id="UP001165960">
    <property type="component" value="Unassembled WGS sequence"/>
</dbReference>
<organism evidence="1 2">
    <name type="scientific">Entomophthora muscae</name>
    <dbReference type="NCBI Taxonomy" id="34485"/>
    <lineage>
        <taxon>Eukaryota</taxon>
        <taxon>Fungi</taxon>
        <taxon>Fungi incertae sedis</taxon>
        <taxon>Zoopagomycota</taxon>
        <taxon>Entomophthoromycotina</taxon>
        <taxon>Entomophthoromycetes</taxon>
        <taxon>Entomophthorales</taxon>
        <taxon>Entomophthoraceae</taxon>
        <taxon>Entomophthora</taxon>
    </lineage>
</organism>
<keyword evidence="2" id="KW-1185">Reference proteome</keyword>
<proteinExistence type="predicted"/>
<comment type="caution">
    <text evidence="1">The sequence shown here is derived from an EMBL/GenBank/DDBJ whole genome shotgun (WGS) entry which is preliminary data.</text>
</comment>